<evidence type="ECO:0000256" key="1">
    <source>
        <dbReference type="ARBA" id="ARBA00023015"/>
    </source>
</evidence>
<dbReference type="PANTHER" id="PTHR30154:SF46">
    <property type="entry name" value="TRANSCRIPTIONAL REGULATORY PROTEIN"/>
    <property type="match status" value="1"/>
</dbReference>
<dbReference type="Gene3D" id="3.30.70.920">
    <property type="match status" value="1"/>
</dbReference>
<protein>
    <submittedName>
        <fullName evidence="5">Leucine-responsive regulatory protein</fullName>
    </submittedName>
</protein>
<evidence type="ECO:0000256" key="2">
    <source>
        <dbReference type="ARBA" id="ARBA00023125"/>
    </source>
</evidence>
<feature type="domain" description="HTH asnC-type" evidence="4">
    <location>
        <begin position="6"/>
        <end position="67"/>
    </location>
</feature>
<sequence>MARPALNRSDRRILEILQGDGRLTNLELAERVSLSPSACLRRVRALEEAGVIRRYAAIVDPGKVGLGLRAFVTVKLEKRGRMPTDVFTKAVQDWPEVVGCHSTTGDMDYLLRVHVEDLEHFSRFVMDSLLKHPGVLDVKSSFVLEEVKETTALPLAHLGT</sequence>
<evidence type="ECO:0000313" key="5">
    <source>
        <dbReference type="EMBL" id="QJR12390.1"/>
    </source>
</evidence>
<dbReference type="PROSITE" id="PS50956">
    <property type="entry name" value="HTH_ASNC_2"/>
    <property type="match status" value="1"/>
</dbReference>
<dbReference type="InterPro" id="IPR036390">
    <property type="entry name" value="WH_DNA-bd_sf"/>
</dbReference>
<dbReference type="PRINTS" id="PR00033">
    <property type="entry name" value="HTHASNC"/>
</dbReference>
<dbReference type="SUPFAM" id="SSF46785">
    <property type="entry name" value="Winged helix' DNA-binding domain"/>
    <property type="match status" value="1"/>
</dbReference>
<dbReference type="EMBL" id="CP053069">
    <property type="protein sequence ID" value="QJR12390.1"/>
    <property type="molecule type" value="Genomic_DNA"/>
</dbReference>
<proteinExistence type="predicted"/>
<evidence type="ECO:0000256" key="3">
    <source>
        <dbReference type="ARBA" id="ARBA00023163"/>
    </source>
</evidence>
<dbReference type="FunFam" id="1.10.10.10:FF:000186">
    <property type="entry name" value="AsnC family transcriptional regulator"/>
    <property type="match status" value="1"/>
</dbReference>
<evidence type="ECO:0000313" key="6">
    <source>
        <dbReference type="Proteomes" id="UP000501534"/>
    </source>
</evidence>
<evidence type="ECO:0000259" key="4">
    <source>
        <dbReference type="PROSITE" id="PS50956"/>
    </source>
</evidence>
<dbReference type="SUPFAM" id="SSF54909">
    <property type="entry name" value="Dimeric alpha+beta barrel"/>
    <property type="match status" value="1"/>
</dbReference>
<dbReference type="InterPro" id="IPR011991">
    <property type="entry name" value="ArsR-like_HTH"/>
</dbReference>
<dbReference type="InterPro" id="IPR019888">
    <property type="entry name" value="Tscrpt_reg_AsnC-like"/>
</dbReference>
<dbReference type="Pfam" id="PF13412">
    <property type="entry name" value="HTH_24"/>
    <property type="match status" value="1"/>
</dbReference>
<dbReference type="InterPro" id="IPR000485">
    <property type="entry name" value="AsnC-type_HTH_dom"/>
</dbReference>
<dbReference type="CDD" id="cd00090">
    <property type="entry name" value="HTH_ARSR"/>
    <property type="match status" value="1"/>
</dbReference>
<dbReference type="GO" id="GO:0006355">
    <property type="term" value="P:regulation of DNA-templated transcription"/>
    <property type="evidence" value="ECO:0007669"/>
    <property type="project" value="UniProtKB-ARBA"/>
</dbReference>
<accession>A0A6M4GYP9</accession>
<keyword evidence="6" id="KW-1185">Reference proteome</keyword>
<keyword evidence="3" id="KW-0804">Transcription</keyword>
<gene>
    <name evidence="5" type="primary">lrp</name>
    <name evidence="5" type="ORF">DSM104443_03476</name>
</gene>
<dbReference type="KEGG" id="uru:DSM104443_03476"/>
<dbReference type="RefSeq" id="WP_171094552.1">
    <property type="nucleotide sequence ID" value="NZ_CP053069.1"/>
</dbReference>
<keyword evidence="2" id="KW-0238">DNA-binding</keyword>
<dbReference type="GO" id="GO:0043565">
    <property type="term" value="F:sequence-specific DNA binding"/>
    <property type="evidence" value="ECO:0007669"/>
    <property type="project" value="InterPro"/>
</dbReference>
<dbReference type="GO" id="GO:0043200">
    <property type="term" value="P:response to amino acid"/>
    <property type="evidence" value="ECO:0007669"/>
    <property type="project" value="TreeGrafter"/>
</dbReference>
<dbReference type="Pfam" id="PF01037">
    <property type="entry name" value="AsnC_trans_reg"/>
    <property type="match status" value="1"/>
</dbReference>
<reference evidence="5 6" key="1">
    <citation type="submission" date="2020-04" db="EMBL/GenBank/DDBJ databases">
        <title>Usitatibacter rugosus gen. nov., sp. nov. and Usitatibacter palustris sp. nov., novel members of Usitatibacteraceae fam. nov. within the order Nitrosomonadales isolated from soil.</title>
        <authorList>
            <person name="Huber K.J."/>
            <person name="Neumann-Schaal M."/>
            <person name="Geppert A."/>
            <person name="Luckner M."/>
            <person name="Wanner G."/>
            <person name="Overmann J."/>
        </authorList>
    </citation>
    <scope>NUCLEOTIDE SEQUENCE [LARGE SCALE GENOMIC DNA]</scope>
    <source>
        <strain evidence="5 6">0125_3</strain>
    </source>
</reference>
<organism evidence="5 6">
    <name type="scientific">Usitatibacter rugosus</name>
    <dbReference type="NCBI Taxonomy" id="2732067"/>
    <lineage>
        <taxon>Bacteria</taxon>
        <taxon>Pseudomonadati</taxon>
        <taxon>Pseudomonadota</taxon>
        <taxon>Betaproteobacteria</taxon>
        <taxon>Nitrosomonadales</taxon>
        <taxon>Usitatibacteraceae</taxon>
        <taxon>Usitatibacter</taxon>
    </lineage>
</organism>
<dbReference type="AlphaFoldDB" id="A0A6M4GYP9"/>
<name>A0A6M4GYP9_9PROT</name>
<dbReference type="PANTHER" id="PTHR30154">
    <property type="entry name" value="LEUCINE-RESPONSIVE REGULATORY PROTEIN"/>
    <property type="match status" value="1"/>
</dbReference>
<keyword evidence="1" id="KW-0805">Transcription regulation</keyword>
<dbReference type="Gene3D" id="1.10.10.10">
    <property type="entry name" value="Winged helix-like DNA-binding domain superfamily/Winged helix DNA-binding domain"/>
    <property type="match status" value="1"/>
</dbReference>
<dbReference type="SMART" id="SM00344">
    <property type="entry name" value="HTH_ASNC"/>
    <property type="match status" value="1"/>
</dbReference>
<dbReference type="InterPro" id="IPR011008">
    <property type="entry name" value="Dimeric_a/b-barrel"/>
</dbReference>
<dbReference type="GO" id="GO:0005829">
    <property type="term" value="C:cytosol"/>
    <property type="evidence" value="ECO:0007669"/>
    <property type="project" value="TreeGrafter"/>
</dbReference>
<dbReference type="InterPro" id="IPR019887">
    <property type="entry name" value="Tscrpt_reg_AsnC/Lrp_C"/>
</dbReference>
<dbReference type="Proteomes" id="UP000501534">
    <property type="component" value="Chromosome"/>
</dbReference>
<dbReference type="InterPro" id="IPR036388">
    <property type="entry name" value="WH-like_DNA-bd_sf"/>
</dbReference>